<dbReference type="GO" id="GO:0004497">
    <property type="term" value="F:monooxygenase activity"/>
    <property type="evidence" value="ECO:0007669"/>
    <property type="project" value="InterPro"/>
</dbReference>
<organism evidence="7 8">
    <name type="scientific">Entomortierella chlamydospora</name>
    <dbReference type="NCBI Taxonomy" id="101097"/>
    <lineage>
        <taxon>Eukaryota</taxon>
        <taxon>Fungi</taxon>
        <taxon>Fungi incertae sedis</taxon>
        <taxon>Mucoromycota</taxon>
        <taxon>Mortierellomycotina</taxon>
        <taxon>Mortierellomycetes</taxon>
        <taxon>Mortierellales</taxon>
        <taxon>Mortierellaceae</taxon>
        <taxon>Entomortierella</taxon>
    </lineage>
</organism>
<dbReference type="SUPFAM" id="SSF51905">
    <property type="entry name" value="FAD/NAD(P)-binding domain"/>
    <property type="match status" value="2"/>
</dbReference>
<keyword evidence="5" id="KW-0472">Membrane</keyword>
<feature type="domain" description="FAD-binding" evidence="6">
    <location>
        <begin position="707"/>
        <end position="786"/>
    </location>
</feature>
<dbReference type="InterPro" id="IPR036188">
    <property type="entry name" value="FAD/NAD-bd_sf"/>
</dbReference>
<keyword evidence="5" id="KW-1133">Transmembrane helix</keyword>
<evidence type="ECO:0000256" key="1">
    <source>
        <dbReference type="ARBA" id="ARBA00007992"/>
    </source>
</evidence>
<keyword evidence="4" id="KW-0560">Oxidoreductase</keyword>
<evidence type="ECO:0000256" key="4">
    <source>
        <dbReference type="ARBA" id="ARBA00023002"/>
    </source>
</evidence>
<keyword evidence="8" id="KW-1185">Reference proteome</keyword>
<feature type="transmembrane region" description="Helical" evidence="5">
    <location>
        <begin position="12"/>
        <end position="35"/>
    </location>
</feature>
<accession>A0A9P6SW67</accession>
<proteinExistence type="inferred from homology"/>
<keyword evidence="5" id="KW-0812">Transmembrane</keyword>
<feature type="domain" description="FAD-binding" evidence="6">
    <location>
        <begin position="419"/>
        <end position="590"/>
    </location>
</feature>
<dbReference type="PANTHER" id="PTHR47356">
    <property type="entry name" value="FAD-DEPENDENT MONOOXYGENASE ASQG-RELATED"/>
    <property type="match status" value="1"/>
</dbReference>
<protein>
    <recommendedName>
        <fullName evidence="6">FAD-binding domain-containing protein</fullName>
    </recommendedName>
</protein>
<evidence type="ECO:0000256" key="5">
    <source>
        <dbReference type="SAM" id="Phobius"/>
    </source>
</evidence>
<evidence type="ECO:0000256" key="2">
    <source>
        <dbReference type="ARBA" id="ARBA00022630"/>
    </source>
</evidence>
<evidence type="ECO:0000313" key="7">
    <source>
        <dbReference type="EMBL" id="KAG0007774.1"/>
    </source>
</evidence>
<gene>
    <name evidence="7" type="ORF">BGZ80_004241</name>
</gene>
<comment type="caution">
    <text evidence="7">The sequence shown here is derived from an EMBL/GenBank/DDBJ whole genome shotgun (WGS) entry which is preliminary data.</text>
</comment>
<sequence>MSNPMDTPIPTVLIVGAGLGGLMLGAILESANISYHILERATELRSLGSAIAMFGNILPAFEQLGIYEELKAVSLPHISSDFYDAKLNDLGSMSTKDHKIVCGYDILVTARPKLYDILRRKVPTHKISMRKKVLRAKEQDSKVTVYCSDNTIYECSILVGADGAYSAVRQSMYKELEKEGNLPLDDKEAFSIGYITMVGVSNPPSPEKYPQLIDNSRSYFRTVLGENSDSCYVVTAPDNQICWGIQIQIPENKAKEQHFRNSEWGPESVDATLEEFQDFPCAFGGTMKDIFDATSKNLISKVFLEEKVFQTWYHGRAVLIGDGAAMAMKDAVVLANCIHNMRDMSDKSIKTAFASYYRQRYLEADNLTKNSAIFTKIMFGHYRAVVRDMLFHKKEGRKDAERKRVQPRAMTEPTNDPSITVLIVGAGLGGLMLGAVLERTNISYHILERATELRPLGTAIGILGTILPIFEQLGIYEELKSISLPHVSMDFYDTQINQLGSMYTENHKTVSGYDVLVTARPKLYDLLLRQVPAHKISMRKKVLRASEEDNKVTVYCSDNSIYECSMLVGADGAYSAVRQNMYEKLEEEGNLPLRDKDGFSIGYITMVGVSNTPKPEKYPELIDNRTHFRVVVGEKSESCYVVSAPNNQLCWGFQLQLSEEKAREQCFRNSEWGPESVDAMLMEFQNFPCPFGGTMKDLFDATPKDLISKVFLEEKVFQTWYHGRSVLIGDACHKLLPGGGQGAVMAIKDAVVLANCIYNMKDGSDKSIKAAFASYHKQRYPEAENVSVQSAIITKVMFGHLKEAHNGFAIRPQINWLPLVENRGSGKVLPQEGREDAATRAI</sequence>
<name>A0A9P6SW67_9FUNG</name>
<dbReference type="PRINTS" id="PR00420">
    <property type="entry name" value="RNGMNOXGNASE"/>
</dbReference>
<dbReference type="GO" id="GO:0071949">
    <property type="term" value="F:FAD binding"/>
    <property type="evidence" value="ECO:0007669"/>
    <property type="project" value="InterPro"/>
</dbReference>
<keyword evidence="3" id="KW-0274">FAD</keyword>
<dbReference type="EMBL" id="JAAAID010002184">
    <property type="protein sequence ID" value="KAG0007774.1"/>
    <property type="molecule type" value="Genomic_DNA"/>
</dbReference>
<dbReference type="AlphaFoldDB" id="A0A9P6SW67"/>
<reference evidence="7" key="1">
    <citation type="journal article" date="2020" name="Fungal Divers.">
        <title>Resolving the Mortierellaceae phylogeny through synthesis of multi-gene phylogenetics and phylogenomics.</title>
        <authorList>
            <person name="Vandepol N."/>
            <person name="Liber J."/>
            <person name="Desiro A."/>
            <person name="Na H."/>
            <person name="Kennedy M."/>
            <person name="Barry K."/>
            <person name="Grigoriev I.V."/>
            <person name="Miller A.N."/>
            <person name="O'Donnell K."/>
            <person name="Stajich J.E."/>
            <person name="Bonito G."/>
        </authorList>
    </citation>
    <scope>NUCLEOTIDE SEQUENCE</scope>
    <source>
        <strain evidence="7">NRRL 2769</strain>
    </source>
</reference>
<dbReference type="InterPro" id="IPR050562">
    <property type="entry name" value="FAD_mOase_fung"/>
</dbReference>
<evidence type="ECO:0000313" key="8">
    <source>
        <dbReference type="Proteomes" id="UP000703661"/>
    </source>
</evidence>
<feature type="domain" description="FAD-binding" evidence="6">
    <location>
        <begin position="11"/>
        <end position="181"/>
    </location>
</feature>
<dbReference type="Gene3D" id="3.50.50.60">
    <property type="entry name" value="FAD/NAD(P)-binding domain"/>
    <property type="match status" value="2"/>
</dbReference>
<dbReference type="InterPro" id="IPR002938">
    <property type="entry name" value="FAD-bd"/>
</dbReference>
<evidence type="ECO:0000259" key="6">
    <source>
        <dbReference type="Pfam" id="PF01494"/>
    </source>
</evidence>
<dbReference type="Pfam" id="PF01494">
    <property type="entry name" value="FAD_binding_3"/>
    <property type="match status" value="3"/>
</dbReference>
<comment type="similarity">
    <text evidence="1">Belongs to the paxM FAD-dependent monooxygenase family.</text>
</comment>
<keyword evidence="2" id="KW-0285">Flavoprotein</keyword>
<evidence type="ECO:0000256" key="3">
    <source>
        <dbReference type="ARBA" id="ARBA00022827"/>
    </source>
</evidence>
<dbReference type="PANTHER" id="PTHR47356:SF2">
    <property type="entry name" value="FAD-BINDING DOMAIN-CONTAINING PROTEIN-RELATED"/>
    <property type="match status" value="1"/>
</dbReference>
<dbReference type="Proteomes" id="UP000703661">
    <property type="component" value="Unassembled WGS sequence"/>
</dbReference>